<dbReference type="InterPro" id="IPR036196">
    <property type="entry name" value="Ptyr_pPase_sf"/>
</dbReference>
<evidence type="ECO:0000313" key="3">
    <source>
        <dbReference type="Proteomes" id="UP000014155"/>
    </source>
</evidence>
<dbReference type="STRING" id="1195236.CTER_2023"/>
<dbReference type="SMART" id="SM00226">
    <property type="entry name" value="LMWPc"/>
    <property type="match status" value="1"/>
</dbReference>
<protein>
    <submittedName>
        <fullName evidence="2">Protein-tyrosine-phosphatase</fullName>
        <ecNumber evidence="2">3.1.3.48</ecNumber>
    </submittedName>
</protein>
<dbReference type="InterPro" id="IPR023485">
    <property type="entry name" value="Ptyr_pPase"/>
</dbReference>
<dbReference type="GO" id="GO:0004725">
    <property type="term" value="F:protein tyrosine phosphatase activity"/>
    <property type="evidence" value="ECO:0007669"/>
    <property type="project" value="UniProtKB-EC"/>
</dbReference>
<dbReference type="AlphaFoldDB" id="S0FU75"/>
<accession>S0FU75</accession>
<dbReference type="eggNOG" id="COG0394">
    <property type="taxonomic scope" value="Bacteria"/>
</dbReference>
<proteinExistence type="predicted"/>
<dbReference type="EMBL" id="AORV01000031">
    <property type="protein sequence ID" value="EMS72068.1"/>
    <property type="molecule type" value="Genomic_DNA"/>
</dbReference>
<dbReference type="PANTHER" id="PTHR11717:SF31">
    <property type="entry name" value="LOW MOLECULAR WEIGHT PROTEIN-TYROSINE-PHOSPHATASE ETP-RELATED"/>
    <property type="match status" value="1"/>
</dbReference>
<dbReference type="InterPro" id="IPR050438">
    <property type="entry name" value="LMW_PTPase"/>
</dbReference>
<name>S0FU75_RUMCE</name>
<evidence type="ECO:0000259" key="1">
    <source>
        <dbReference type="SMART" id="SM00226"/>
    </source>
</evidence>
<dbReference type="PANTHER" id="PTHR11717">
    <property type="entry name" value="LOW MOLECULAR WEIGHT PROTEIN TYROSINE PHOSPHATASE"/>
    <property type="match status" value="1"/>
</dbReference>
<dbReference type="Gene3D" id="3.40.50.2300">
    <property type="match status" value="1"/>
</dbReference>
<sequence length="167" mass="18780">MEVKNHKTTNVLFVCTGNTCRSCMAEGIFRAFSQQEVALKESAVSSRGIQAFDGEPASEHSVAALKKLWDIDISIHKAKLLDRADMDGAELVLTMTRQHRDYLKSRFPDKKASIFTLKEYACREVLTESSDLDITDPFGMPYQSYETCAKDIFESVRTLIKKLTGDS</sequence>
<keyword evidence="2" id="KW-0378">Hydrolase</keyword>
<dbReference type="PATRIC" id="fig|1195236.3.peg.2326"/>
<dbReference type="Pfam" id="PF01451">
    <property type="entry name" value="LMWPc"/>
    <property type="match status" value="1"/>
</dbReference>
<reference evidence="2 3" key="1">
    <citation type="journal article" date="2013" name="Genome Announc.">
        <title>Draft Genome Sequence of the Cellulolytic, Mesophilic, Anaerobic Bacterium Clostridium termitidis Strain CT1112 (DSM 5398).</title>
        <authorList>
            <person name="Lal S."/>
            <person name="Ramachandran U."/>
            <person name="Zhang X."/>
            <person name="Munir R."/>
            <person name="Sparling R."/>
            <person name="Levin D.B."/>
        </authorList>
    </citation>
    <scope>NUCLEOTIDE SEQUENCE [LARGE SCALE GENOMIC DNA]</scope>
    <source>
        <strain evidence="2 3">CT1112</strain>
    </source>
</reference>
<feature type="domain" description="Phosphotyrosine protein phosphatase I" evidence="1">
    <location>
        <begin position="9"/>
        <end position="162"/>
    </location>
</feature>
<dbReference type="SUPFAM" id="SSF52788">
    <property type="entry name" value="Phosphotyrosine protein phosphatases I"/>
    <property type="match status" value="1"/>
</dbReference>
<dbReference type="RefSeq" id="WP_004625582.1">
    <property type="nucleotide sequence ID" value="NZ_AORV01000031.1"/>
</dbReference>
<dbReference type="Proteomes" id="UP000014155">
    <property type="component" value="Unassembled WGS sequence"/>
</dbReference>
<keyword evidence="3" id="KW-1185">Reference proteome</keyword>
<gene>
    <name evidence="2" type="ORF">CTER_2023</name>
</gene>
<evidence type="ECO:0000313" key="2">
    <source>
        <dbReference type="EMBL" id="EMS72068.1"/>
    </source>
</evidence>
<dbReference type="CDD" id="cd16344">
    <property type="entry name" value="LMWPAP"/>
    <property type="match status" value="1"/>
</dbReference>
<dbReference type="EC" id="3.1.3.48" evidence="2"/>
<comment type="caution">
    <text evidence="2">The sequence shown here is derived from an EMBL/GenBank/DDBJ whole genome shotgun (WGS) entry which is preliminary data.</text>
</comment>
<organism evidence="2 3">
    <name type="scientific">Ruminiclostridium cellobioparum subsp. termitidis CT1112</name>
    <dbReference type="NCBI Taxonomy" id="1195236"/>
    <lineage>
        <taxon>Bacteria</taxon>
        <taxon>Bacillati</taxon>
        <taxon>Bacillota</taxon>
        <taxon>Clostridia</taxon>
        <taxon>Eubacteriales</taxon>
        <taxon>Oscillospiraceae</taxon>
        <taxon>Ruminiclostridium</taxon>
    </lineage>
</organism>